<dbReference type="OrthoDB" id="463714at2"/>
<dbReference type="SUPFAM" id="SSF51126">
    <property type="entry name" value="Pectin lyase-like"/>
    <property type="match status" value="2"/>
</dbReference>
<dbReference type="AlphaFoldDB" id="A0A7Z9E0Q4"/>
<comment type="caution">
    <text evidence="1">The sequence shown here is derived from an EMBL/GenBank/DDBJ whole genome shotgun (WGS) entry which is preliminary data.</text>
</comment>
<dbReference type="RefSeq" id="WP_083618610.1">
    <property type="nucleotide sequence ID" value="NZ_LR735008.1"/>
</dbReference>
<dbReference type="SMART" id="SM00710">
    <property type="entry name" value="PbH1"/>
    <property type="match status" value="8"/>
</dbReference>
<name>A0A7Z9E0Q4_9CYAN</name>
<dbReference type="InterPro" id="IPR006626">
    <property type="entry name" value="PbH1"/>
</dbReference>
<organism evidence="1 2">
    <name type="scientific">Planktothrix paucivesiculata PCC 9631</name>
    <dbReference type="NCBI Taxonomy" id="671071"/>
    <lineage>
        <taxon>Bacteria</taxon>
        <taxon>Bacillati</taxon>
        <taxon>Cyanobacteriota</taxon>
        <taxon>Cyanophyceae</taxon>
        <taxon>Oscillatoriophycideae</taxon>
        <taxon>Oscillatoriales</taxon>
        <taxon>Microcoleaceae</taxon>
        <taxon>Planktothrix</taxon>
    </lineage>
</organism>
<protein>
    <submittedName>
        <fullName evidence="1">Hemolysin-type calcium-binding region</fullName>
    </submittedName>
</protein>
<dbReference type="PANTHER" id="PTHR11319">
    <property type="entry name" value="G PROTEIN-COUPLED RECEPTOR-RELATED"/>
    <property type="match status" value="1"/>
</dbReference>
<dbReference type="Gene3D" id="2.160.20.10">
    <property type="entry name" value="Single-stranded right-handed beta-helix, Pectin lyase-like"/>
    <property type="match status" value="1"/>
</dbReference>
<accession>A0A7Z9E0Q4</accession>
<evidence type="ECO:0000313" key="1">
    <source>
        <dbReference type="EMBL" id="VXD20138.1"/>
    </source>
</evidence>
<evidence type="ECO:0000313" key="2">
    <source>
        <dbReference type="Proteomes" id="UP000182190"/>
    </source>
</evidence>
<dbReference type="InterPro" id="IPR011050">
    <property type="entry name" value="Pectin_lyase_fold/virulence"/>
</dbReference>
<proteinExistence type="predicted"/>
<reference evidence="1" key="1">
    <citation type="submission" date="2019-10" db="EMBL/GenBank/DDBJ databases">
        <authorList>
            <consortium name="Genoscope - CEA"/>
            <person name="William W."/>
        </authorList>
    </citation>
    <scope>NUCLEOTIDE SEQUENCE [LARGE SCALE GENOMIC DNA]</scope>
    <source>
        <strain evidence="1">BBR_PRJEB10994</strain>
    </source>
</reference>
<keyword evidence="2" id="KW-1185">Reference proteome</keyword>
<sequence>MANLIVTNLNDNGVGSLREAIAEAQPGDIIQFDSSLANEPNPTILLTSGQLNINKSITIDGLISSATPGKITISGDNQFRVFELQVSPQFQPTNTTLKNLIITNGKAEGINEAGAGGGTRMQGSTNLSLEDSELNNNIAQFGGGIYTGFRSNTVVINSKFNNNDGTLGGSERGGGAIATKSAGSLTVTNSEFTNNKGINGGAINHLLGNLTVDNSKFINNTSVPGGTIPNGSSNYHGAGGAIYTDGANASGANATPGSTGGIIRINNSVFDGNTGSGQGGGLFLFAYPPDKIIVENSTIINNTIQANNNGNSLGGGIRSGNAELTLNNTTFANNRAYSQGGGLWVGETSPTTITNSTFSGNRAESIDENSGLGGAITLVNGTNSTNIINTTIANNYAGFQGGGFWGGGTNVTLTNTILSKNIANNGGNPWNVKHHTGTEFNDGGGNIQTNELNSNDTKATPNIQLVADALLGDLQPINGVLIHPLLTGSPAIDTANNGT</sequence>
<dbReference type="PANTHER" id="PTHR11319:SF35">
    <property type="entry name" value="OUTER MEMBRANE PROTEIN PMPC-RELATED"/>
    <property type="match status" value="1"/>
</dbReference>
<dbReference type="Proteomes" id="UP000182190">
    <property type="component" value="Unassembled WGS sequence"/>
</dbReference>
<gene>
    <name evidence="1" type="ORF">PL9631_500008</name>
</gene>
<dbReference type="InterPro" id="IPR012334">
    <property type="entry name" value="Pectin_lyas_fold"/>
</dbReference>
<dbReference type="EMBL" id="CZCS02000191">
    <property type="protein sequence ID" value="VXD20138.1"/>
    <property type="molecule type" value="Genomic_DNA"/>
</dbReference>